<accession>A0A1Y3EPW6</accession>
<feature type="non-terminal residue" evidence="2">
    <location>
        <position position="96"/>
    </location>
</feature>
<dbReference type="Gene3D" id="3.40.50.11980">
    <property type="match status" value="1"/>
</dbReference>
<organism evidence="2 3">
    <name type="scientific">Trichinella nativa</name>
    <dbReference type="NCBI Taxonomy" id="6335"/>
    <lineage>
        <taxon>Eukaryota</taxon>
        <taxon>Metazoa</taxon>
        <taxon>Ecdysozoa</taxon>
        <taxon>Nematoda</taxon>
        <taxon>Enoplea</taxon>
        <taxon>Dorylaimia</taxon>
        <taxon>Trichinellida</taxon>
        <taxon>Trichinellidae</taxon>
        <taxon>Trichinella</taxon>
    </lineage>
</organism>
<dbReference type="EMBL" id="LVZM01005850">
    <property type="protein sequence ID" value="OUC46800.1"/>
    <property type="molecule type" value="Genomic_DNA"/>
</dbReference>
<evidence type="ECO:0000313" key="3">
    <source>
        <dbReference type="Proteomes" id="UP000243006"/>
    </source>
</evidence>
<dbReference type="Pfam" id="PF16953">
    <property type="entry name" value="PRORP"/>
    <property type="match status" value="1"/>
</dbReference>
<evidence type="ECO:0000259" key="1">
    <source>
        <dbReference type="Pfam" id="PF16953"/>
    </source>
</evidence>
<reference evidence="2 3" key="1">
    <citation type="submission" date="2015-04" db="EMBL/GenBank/DDBJ databases">
        <title>Draft genome of the roundworm Trichinella nativa.</title>
        <authorList>
            <person name="Mitreva M."/>
        </authorList>
    </citation>
    <scope>NUCLEOTIDE SEQUENCE [LARGE SCALE GENOMIC DNA]</scope>
    <source>
        <strain evidence="2 3">ISS45</strain>
    </source>
</reference>
<dbReference type="InterPro" id="IPR031595">
    <property type="entry name" value="PRORP_C"/>
</dbReference>
<protein>
    <recommendedName>
        <fullName evidence="1">PRORP domain-containing protein</fullName>
    </recommendedName>
</protein>
<name>A0A1Y3EPW6_9BILA</name>
<gene>
    <name evidence="2" type="ORF">D917_01552</name>
</gene>
<feature type="non-terminal residue" evidence="2">
    <location>
        <position position="1"/>
    </location>
</feature>
<dbReference type="AlphaFoldDB" id="A0A1Y3EPW6"/>
<evidence type="ECO:0000313" key="2">
    <source>
        <dbReference type="EMBL" id="OUC46800.1"/>
    </source>
</evidence>
<feature type="domain" description="PRORP" evidence="1">
    <location>
        <begin position="2"/>
        <end position="81"/>
    </location>
</feature>
<proteinExistence type="predicted"/>
<dbReference type="Proteomes" id="UP000243006">
    <property type="component" value="Unassembled WGS sequence"/>
</dbReference>
<sequence>NILVIGRDHFMRFASDSLRTVAKLFSVSNETTDDAFVIVAAVISGKHCYIVSNDQLNTHCHKLYRPELDYFLLWRRMRQIFSEQAEPNAPRHRTLQ</sequence>
<comment type="caution">
    <text evidence="2">The sequence shown here is derived from an EMBL/GenBank/DDBJ whole genome shotgun (WGS) entry which is preliminary data.</text>
</comment>